<feature type="region of interest" description="Disordered" evidence="1">
    <location>
        <begin position="25"/>
        <end position="48"/>
    </location>
</feature>
<feature type="region of interest" description="Disordered" evidence="1">
    <location>
        <begin position="161"/>
        <end position="202"/>
    </location>
</feature>
<accession>A0A4C1VJN6</accession>
<dbReference type="EMBL" id="BGZK01000364">
    <property type="protein sequence ID" value="GBP39318.1"/>
    <property type="molecule type" value="Genomic_DNA"/>
</dbReference>
<evidence type="ECO:0000313" key="2">
    <source>
        <dbReference type="EMBL" id="GBP39318.1"/>
    </source>
</evidence>
<comment type="caution">
    <text evidence="2">The sequence shown here is derived from an EMBL/GenBank/DDBJ whole genome shotgun (WGS) entry which is preliminary data.</text>
</comment>
<organism evidence="2 3">
    <name type="scientific">Eumeta variegata</name>
    <name type="common">Bagworm moth</name>
    <name type="synonym">Eumeta japonica</name>
    <dbReference type="NCBI Taxonomy" id="151549"/>
    <lineage>
        <taxon>Eukaryota</taxon>
        <taxon>Metazoa</taxon>
        <taxon>Ecdysozoa</taxon>
        <taxon>Arthropoda</taxon>
        <taxon>Hexapoda</taxon>
        <taxon>Insecta</taxon>
        <taxon>Pterygota</taxon>
        <taxon>Neoptera</taxon>
        <taxon>Endopterygota</taxon>
        <taxon>Lepidoptera</taxon>
        <taxon>Glossata</taxon>
        <taxon>Ditrysia</taxon>
        <taxon>Tineoidea</taxon>
        <taxon>Psychidae</taxon>
        <taxon>Oiketicinae</taxon>
        <taxon>Eumeta</taxon>
    </lineage>
</organism>
<evidence type="ECO:0000256" key="1">
    <source>
        <dbReference type="SAM" id="MobiDB-lite"/>
    </source>
</evidence>
<feature type="compositionally biased region" description="Low complexity" evidence="1">
    <location>
        <begin position="161"/>
        <end position="171"/>
    </location>
</feature>
<feature type="compositionally biased region" description="Basic and acidic residues" evidence="1">
    <location>
        <begin position="375"/>
        <end position="393"/>
    </location>
</feature>
<protein>
    <submittedName>
        <fullName evidence="2">Uncharacterized protein</fullName>
    </submittedName>
</protein>
<feature type="region of interest" description="Disordered" evidence="1">
    <location>
        <begin position="371"/>
        <end position="397"/>
    </location>
</feature>
<dbReference type="Proteomes" id="UP000299102">
    <property type="component" value="Unassembled WGS sequence"/>
</dbReference>
<keyword evidence="3" id="KW-1185">Reference proteome</keyword>
<sequence>MNQDKYQSDDQRQRRNQHHYMHNRHAHNQHAHNQHAHNQHAHNQHAHNRHAHNFYSCLPIYQLHGNRRLSNHRMENFNTDIEESIQQYLPGMRMSDDKILITFDNENIYCRSHRMYSTDANVWADLIETGAINTSHDIHLEYMLCSFYTFNKRTVEISGVSGDTSTVDDSSATQTNEGNDIPENISSNNEDNPNNTPECSSASNEVKFERIELLGQANEIKWNPIPFSKAPTVQASENYEEYVATSNNNAKINDDNWIVKPMSPLRNSSDCISQAAPTNQNNFVSKSITPGETNAGTSGSLACEQAIRERWTSLTNINYNNSLTLPNSTSERYSSDPILLLENELITLAMCDDELPPPFVPNEPWPGVNVLTHQSNHDNEKHKNQNGADEHGHNQNSNHQEDLLLLWELPKVQIFQRFNTVLKIMTFQKINMQYPFRNEYLCIKETSKT</sequence>
<proteinExistence type="predicted"/>
<reference evidence="2 3" key="1">
    <citation type="journal article" date="2019" name="Commun. Biol.">
        <title>The bagworm genome reveals a unique fibroin gene that provides high tensile strength.</title>
        <authorList>
            <person name="Kono N."/>
            <person name="Nakamura H."/>
            <person name="Ohtoshi R."/>
            <person name="Tomita M."/>
            <person name="Numata K."/>
            <person name="Arakawa K."/>
        </authorList>
    </citation>
    <scope>NUCLEOTIDE SEQUENCE [LARGE SCALE GENOMIC DNA]</scope>
</reference>
<dbReference type="AlphaFoldDB" id="A0A4C1VJN6"/>
<evidence type="ECO:0000313" key="3">
    <source>
        <dbReference type="Proteomes" id="UP000299102"/>
    </source>
</evidence>
<gene>
    <name evidence="2" type="ORF">EVAR_24298_1</name>
</gene>
<feature type="compositionally biased region" description="Low complexity" evidence="1">
    <location>
        <begin position="181"/>
        <end position="195"/>
    </location>
</feature>
<name>A0A4C1VJN6_EUMVA</name>